<accession>A0A1B2EHZ8</accession>
<keyword evidence="7" id="KW-0804">Transcription</keyword>
<feature type="region of interest" description="Disordered" evidence="8">
    <location>
        <begin position="551"/>
        <end position="572"/>
    </location>
</feature>
<dbReference type="EMBL" id="CP016616">
    <property type="protein sequence ID" value="ANY79605.1"/>
    <property type="molecule type" value="Genomic_DNA"/>
</dbReference>
<dbReference type="InterPro" id="IPR003018">
    <property type="entry name" value="GAF"/>
</dbReference>
<dbReference type="InterPro" id="IPR003593">
    <property type="entry name" value="AAA+_ATPase"/>
</dbReference>
<dbReference type="Gene3D" id="3.30.450.40">
    <property type="match status" value="1"/>
</dbReference>
<evidence type="ECO:0000313" key="10">
    <source>
        <dbReference type="EMBL" id="ANY79605.1"/>
    </source>
</evidence>
<dbReference type="KEGG" id="moc:BB934_16360"/>
<sequence>MSPDPIQHARRHFFSKEAVPGGLVSQSILRSWTRCQALGLEGRANALPEPVTAYEFAITAEEAESFRRLCRPEVEALYADAQATDSIVILTNASGLILDTVGSLDFAQRAAQVALRPGVPWSEQIVGTNAIGTSLAEGCPIEVRGAEHYLECNRILSCSAIPILGPQGNVLGVLDLSGPAETHHAHALGLVTLAAAQIEHRLFDRAFREADVVRLHVDPAMLGTAREGILVFEDGCLKAANRRGLKLIGRSFDALGRVTWSDLFRDRLTDLADGGSFKNQNGTALVGRLDGFERSPAPPRRSTRGMTFAVPKPIFDAETAKALERAVRLVDAAVPVLVRGETGTGKEVFTRAVHARSLRSGKPLVAVNCAALPETLMDAEFFGYRSGAFTGARPGGSKGYLREADGGVLFLDEIGDMPLSLQTKLLRALQEREIVPLGGGQPVPIDFMLICATNKDLWERVQAGSFRSDLYFRIAQYTIALPSLRSRADRAQLIDELWSSVGGRANGIALSPECRNELSSYEWPGNFRQLVGCLRAMLALGEPGDVLTADALPPDVRRRGDDVDSKAPMSKSGTLSTLDAITVTAMHEALAAAKGNVSRAARQLGVSRSTLYRRMQS</sequence>
<protein>
    <submittedName>
        <fullName evidence="10">Sigma-54-dependent Fis family transcriptional regulator</fullName>
    </submittedName>
</protein>
<evidence type="ECO:0000256" key="8">
    <source>
        <dbReference type="SAM" id="MobiDB-lite"/>
    </source>
</evidence>
<dbReference type="FunFam" id="3.40.50.300:FF:000006">
    <property type="entry name" value="DNA-binding transcriptional regulator NtrC"/>
    <property type="match status" value="1"/>
</dbReference>
<dbReference type="PROSITE" id="PS00675">
    <property type="entry name" value="SIGMA54_INTERACT_1"/>
    <property type="match status" value="1"/>
</dbReference>
<reference evidence="10" key="1">
    <citation type="submission" date="2016-07" db="EMBL/GenBank/DDBJ databases">
        <title>Microvirga ossetica sp. nov. a new species of rhizobia isolated from root nodules of the legume species Vicia alpestris Steven originated from North Ossetia region in the Caucasus.</title>
        <authorList>
            <person name="Safronova V.I."/>
            <person name="Kuznetsova I.G."/>
            <person name="Sazanova A.L."/>
            <person name="Belimov A."/>
            <person name="Andronov E."/>
            <person name="Osledkin Y.S."/>
            <person name="Onishchuk O.P."/>
            <person name="Kurchak O.N."/>
            <person name="Shaposhnikov A.I."/>
            <person name="Willems A."/>
            <person name="Tikhonovich I.A."/>
        </authorList>
    </citation>
    <scope>NUCLEOTIDE SEQUENCE [LARGE SCALE GENOMIC DNA]</scope>
    <source>
        <strain evidence="10">V5/3M</strain>
    </source>
</reference>
<dbReference type="SUPFAM" id="SSF46689">
    <property type="entry name" value="Homeodomain-like"/>
    <property type="match status" value="1"/>
</dbReference>
<evidence type="ECO:0000259" key="9">
    <source>
        <dbReference type="PROSITE" id="PS50045"/>
    </source>
</evidence>
<dbReference type="GO" id="GO:0000160">
    <property type="term" value="P:phosphorelay signal transduction system"/>
    <property type="evidence" value="ECO:0007669"/>
    <property type="project" value="UniProtKB-KW"/>
</dbReference>
<evidence type="ECO:0000256" key="4">
    <source>
        <dbReference type="ARBA" id="ARBA00023015"/>
    </source>
</evidence>
<gene>
    <name evidence="10" type="ORF">BB934_16360</name>
</gene>
<evidence type="ECO:0000256" key="2">
    <source>
        <dbReference type="ARBA" id="ARBA00022840"/>
    </source>
</evidence>
<dbReference type="GO" id="GO:0005524">
    <property type="term" value="F:ATP binding"/>
    <property type="evidence" value="ECO:0007669"/>
    <property type="project" value="UniProtKB-KW"/>
</dbReference>
<dbReference type="GO" id="GO:0043565">
    <property type="term" value="F:sequence-specific DNA binding"/>
    <property type="evidence" value="ECO:0007669"/>
    <property type="project" value="InterPro"/>
</dbReference>
<name>A0A1B2EHZ8_9HYPH</name>
<feature type="domain" description="Sigma-54 factor interaction" evidence="9">
    <location>
        <begin position="321"/>
        <end position="539"/>
    </location>
</feature>
<dbReference type="SUPFAM" id="SSF55781">
    <property type="entry name" value="GAF domain-like"/>
    <property type="match status" value="1"/>
</dbReference>
<dbReference type="InterPro" id="IPR002197">
    <property type="entry name" value="HTH_Fis"/>
</dbReference>
<dbReference type="Gene3D" id="3.40.50.300">
    <property type="entry name" value="P-loop containing nucleotide triphosphate hydrolases"/>
    <property type="match status" value="1"/>
</dbReference>
<dbReference type="PRINTS" id="PR01590">
    <property type="entry name" value="HTHFIS"/>
</dbReference>
<keyword evidence="6" id="KW-0010">Activator</keyword>
<keyword evidence="1" id="KW-0547">Nucleotide-binding</keyword>
<evidence type="ECO:0000256" key="1">
    <source>
        <dbReference type="ARBA" id="ARBA00022741"/>
    </source>
</evidence>
<dbReference type="Gene3D" id="1.10.10.60">
    <property type="entry name" value="Homeodomain-like"/>
    <property type="match status" value="1"/>
</dbReference>
<dbReference type="AlphaFoldDB" id="A0A1B2EHZ8"/>
<dbReference type="PANTHER" id="PTHR32071:SF77">
    <property type="entry name" value="TRANSCRIPTIONAL REGULATORY PROTEIN"/>
    <property type="match status" value="1"/>
</dbReference>
<dbReference type="Pfam" id="PF00158">
    <property type="entry name" value="Sigma54_activat"/>
    <property type="match status" value="1"/>
</dbReference>
<evidence type="ECO:0000256" key="3">
    <source>
        <dbReference type="ARBA" id="ARBA00023012"/>
    </source>
</evidence>
<evidence type="ECO:0000256" key="6">
    <source>
        <dbReference type="ARBA" id="ARBA00023159"/>
    </source>
</evidence>
<dbReference type="InterPro" id="IPR029016">
    <property type="entry name" value="GAF-like_dom_sf"/>
</dbReference>
<dbReference type="RefSeq" id="WP_237049990.1">
    <property type="nucleotide sequence ID" value="NZ_CP016616.1"/>
</dbReference>
<dbReference type="Gene3D" id="1.10.8.60">
    <property type="match status" value="1"/>
</dbReference>
<dbReference type="SUPFAM" id="SSF52540">
    <property type="entry name" value="P-loop containing nucleoside triphosphate hydrolases"/>
    <property type="match status" value="1"/>
</dbReference>
<dbReference type="SMART" id="SM00382">
    <property type="entry name" value="AAA"/>
    <property type="match status" value="1"/>
</dbReference>
<dbReference type="GO" id="GO:0006355">
    <property type="term" value="P:regulation of DNA-templated transcription"/>
    <property type="evidence" value="ECO:0007669"/>
    <property type="project" value="InterPro"/>
</dbReference>
<keyword evidence="2" id="KW-0067">ATP-binding</keyword>
<dbReference type="PROSITE" id="PS50045">
    <property type="entry name" value="SIGMA54_INTERACT_4"/>
    <property type="match status" value="1"/>
</dbReference>
<dbReference type="InterPro" id="IPR025662">
    <property type="entry name" value="Sigma_54_int_dom_ATP-bd_1"/>
</dbReference>
<proteinExistence type="predicted"/>
<dbReference type="InterPro" id="IPR002078">
    <property type="entry name" value="Sigma_54_int"/>
</dbReference>
<dbReference type="InterPro" id="IPR009057">
    <property type="entry name" value="Homeodomain-like_sf"/>
</dbReference>
<dbReference type="PANTHER" id="PTHR32071">
    <property type="entry name" value="TRANSCRIPTIONAL REGULATORY PROTEIN"/>
    <property type="match status" value="1"/>
</dbReference>
<dbReference type="CDD" id="cd00009">
    <property type="entry name" value="AAA"/>
    <property type="match status" value="1"/>
</dbReference>
<evidence type="ECO:0000256" key="7">
    <source>
        <dbReference type="ARBA" id="ARBA00023163"/>
    </source>
</evidence>
<keyword evidence="3" id="KW-0902">Two-component regulatory system</keyword>
<dbReference type="Pfam" id="PF25601">
    <property type="entry name" value="AAA_lid_14"/>
    <property type="match status" value="1"/>
</dbReference>
<dbReference type="InterPro" id="IPR027417">
    <property type="entry name" value="P-loop_NTPase"/>
</dbReference>
<dbReference type="Pfam" id="PF01590">
    <property type="entry name" value="GAF"/>
    <property type="match status" value="1"/>
</dbReference>
<keyword evidence="4" id="KW-0805">Transcription regulation</keyword>
<organism evidence="10">
    <name type="scientific">Microvirga ossetica</name>
    <dbReference type="NCBI Taxonomy" id="1882682"/>
    <lineage>
        <taxon>Bacteria</taxon>
        <taxon>Pseudomonadati</taxon>
        <taxon>Pseudomonadota</taxon>
        <taxon>Alphaproteobacteria</taxon>
        <taxon>Hyphomicrobiales</taxon>
        <taxon>Methylobacteriaceae</taxon>
        <taxon>Microvirga</taxon>
    </lineage>
</organism>
<dbReference type="InterPro" id="IPR058031">
    <property type="entry name" value="AAA_lid_NorR"/>
</dbReference>
<keyword evidence="5" id="KW-0238">DNA-binding</keyword>
<evidence type="ECO:0000256" key="5">
    <source>
        <dbReference type="ARBA" id="ARBA00023125"/>
    </source>
</evidence>
<dbReference type="Pfam" id="PF02954">
    <property type="entry name" value="HTH_8"/>
    <property type="match status" value="1"/>
</dbReference>
<feature type="compositionally biased region" description="Basic and acidic residues" evidence="8">
    <location>
        <begin position="555"/>
        <end position="565"/>
    </location>
</feature>